<sequence length="85" mass="9482">MTYPKEGASLQEIVRFVMRNTRLSEARARYLIIEVLKAGISRGRIRRVAGNLYALANARPAPLANKITDPNFDDDSSEASTDQDD</sequence>
<reference evidence="2" key="1">
    <citation type="submission" date="2021-08" db="EMBL/GenBank/DDBJ databases">
        <authorList>
            <person name="Misof B."/>
            <person name="Oliver O."/>
            <person name="Podsiadlowski L."/>
            <person name="Donath A."/>
            <person name="Peters R."/>
            <person name="Mayer C."/>
            <person name="Rust J."/>
            <person name="Gunkel S."/>
            <person name="Lesny P."/>
            <person name="Martin S."/>
            <person name="Oeyen J.P."/>
            <person name="Petersen M."/>
            <person name="Panagiotis P."/>
            <person name="Wilbrandt J."/>
            <person name="Tanja T."/>
        </authorList>
    </citation>
    <scope>NUCLEOTIDE SEQUENCE</scope>
    <source>
        <strain evidence="2">GBR_01_08_01A</strain>
        <tissue evidence="2">Thorax + abdomen</tissue>
    </source>
</reference>
<proteinExistence type="predicted"/>
<dbReference type="EMBL" id="JAIFRP010000021">
    <property type="protein sequence ID" value="KAK2585739.1"/>
    <property type="molecule type" value="Genomic_DNA"/>
</dbReference>
<gene>
    <name evidence="2" type="ORF">KPH14_010350</name>
</gene>
<evidence type="ECO:0000313" key="3">
    <source>
        <dbReference type="Proteomes" id="UP001258017"/>
    </source>
</evidence>
<dbReference type="Proteomes" id="UP001258017">
    <property type="component" value="Unassembled WGS sequence"/>
</dbReference>
<accession>A0AAD9VT32</accession>
<protein>
    <submittedName>
        <fullName evidence="2">Uncharacterized protein</fullName>
    </submittedName>
</protein>
<evidence type="ECO:0000256" key="1">
    <source>
        <dbReference type="SAM" id="MobiDB-lite"/>
    </source>
</evidence>
<dbReference type="AlphaFoldDB" id="A0AAD9VT32"/>
<reference evidence="2" key="2">
    <citation type="journal article" date="2023" name="Commun. Biol.">
        <title>Intrasexual cuticular hydrocarbon dimorphism in a wasp sheds light on hydrocarbon biosynthesis genes in Hymenoptera.</title>
        <authorList>
            <person name="Moris V.C."/>
            <person name="Podsiadlowski L."/>
            <person name="Martin S."/>
            <person name="Oeyen J.P."/>
            <person name="Donath A."/>
            <person name="Petersen M."/>
            <person name="Wilbrandt J."/>
            <person name="Misof B."/>
            <person name="Liedtke D."/>
            <person name="Thamm M."/>
            <person name="Scheiner R."/>
            <person name="Schmitt T."/>
            <person name="Niehuis O."/>
        </authorList>
    </citation>
    <scope>NUCLEOTIDE SEQUENCE</scope>
    <source>
        <strain evidence="2">GBR_01_08_01A</strain>
    </source>
</reference>
<evidence type="ECO:0000313" key="2">
    <source>
        <dbReference type="EMBL" id="KAK2585739.1"/>
    </source>
</evidence>
<feature type="compositionally biased region" description="Acidic residues" evidence="1">
    <location>
        <begin position="71"/>
        <end position="85"/>
    </location>
</feature>
<organism evidence="2 3">
    <name type="scientific">Odynerus spinipes</name>
    <dbReference type="NCBI Taxonomy" id="1348599"/>
    <lineage>
        <taxon>Eukaryota</taxon>
        <taxon>Metazoa</taxon>
        <taxon>Ecdysozoa</taxon>
        <taxon>Arthropoda</taxon>
        <taxon>Hexapoda</taxon>
        <taxon>Insecta</taxon>
        <taxon>Pterygota</taxon>
        <taxon>Neoptera</taxon>
        <taxon>Endopterygota</taxon>
        <taxon>Hymenoptera</taxon>
        <taxon>Apocrita</taxon>
        <taxon>Aculeata</taxon>
        <taxon>Vespoidea</taxon>
        <taxon>Vespidae</taxon>
        <taxon>Eumeninae</taxon>
        <taxon>Odynerus</taxon>
    </lineage>
</organism>
<feature type="region of interest" description="Disordered" evidence="1">
    <location>
        <begin position="63"/>
        <end position="85"/>
    </location>
</feature>
<name>A0AAD9VT32_9HYME</name>
<keyword evidence="3" id="KW-1185">Reference proteome</keyword>
<comment type="caution">
    <text evidence="2">The sequence shown here is derived from an EMBL/GenBank/DDBJ whole genome shotgun (WGS) entry which is preliminary data.</text>
</comment>